<dbReference type="Proteomes" id="UP001595867">
    <property type="component" value="Unassembled WGS sequence"/>
</dbReference>
<evidence type="ECO:0000313" key="1">
    <source>
        <dbReference type="EMBL" id="MFC4065113.1"/>
    </source>
</evidence>
<comment type="caution">
    <text evidence="1">The sequence shown here is derived from an EMBL/GenBank/DDBJ whole genome shotgun (WGS) entry which is preliminary data.</text>
</comment>
<protein>
    <submittedName>
        <fullName evidence="1">Uncharacterized protein</fullName>
    </submittedName>
</protein>
<proteinExistence type="predicted"/>
<sequence length="82" mass="9114">MIANIPANQVVGRASLELVVQPFPHPEWARFWGITDPRLAALVHVLVGGTPACRYEFTQGAAARTDERILLIDLDRLYSATR</sequence>
<keyword evidence="2" id="KW-1185">Reference proteome</keyword>
<dbReference type="RefSeq" id="WP_378066145.1">
    <property type="nucleotide sequence ID" value="NZ_JBHSBL010000007.1"/>
</dbReference>
<organism evidence="1 2">
    <name type="scientific">Actinoplanes subglobosus</name>
    <dbReference type="NCBI Taxonomy" id="1547892"/>
    <lineage>
        <taxon>Bacteria</taxon>
        <taxon>Bacillati</taxon>
        <taxon>Actinomycetota</taxon>
        <taxon>Actinomycetes</taxon>
        <taxon>Micromonosporales</taxon>
        <taxon>Micromonosporaceae</taxon>
        <taxon>Actinoplanes</taxon>
    </lineage>
</organism>
<accession>A0ABV8IRV3</accession>
<dbReference type="EMBL" id="JBHSBL010000007">
    <property type="protein sequence ID" value="MFC4065113.1"/>
    <property type="molecule type" value="Genomic_DNA"/>
</dbReference>
<evidence type="ECO:0000313" key="2">
    <source>
        <dbReference type="Proteomes" id="UP001595867"/>
    </source>
</evidence>
<gene>
    <name evidence="1" type="ORF">ACFO0C_09230</name>
</gene>
<name>A0ABV8IRV3_9ACTN</name>
<reference evidence="2" key="1">
    <citation type="journal article" date="2019" name="Int. J. Syst. Evol. Microbiol.">
        <title>The Global Catalogue of Microorganisms (GCM) 10K type strain sequencing project: providing services to taxonomists for standard genome sequencing and annotation.</title>
        <authorList>
            <consortium name="The Broad Institute Genomics Platform"/>
            <consortium name="The Broad Institute Genome Sequencing Center for Infectious Disease"/>
            <person name="Wu L."/>
            <person name="Ma J."/>
        </authorList>
    </citation>
    <scope>NUCLEOTIDE SEQUENCE [LARGE SCALE GENOMIC DNA]</scope>
    <source>
        <strain evidence="2">TBRC 5832</strain>
    </source>
</reference>